<feature type="domain" description="Carrier" evidence="15">
    <location>
        <begin position="4604"/>
        <end position="4679"/>
    </location>
</feature>
<dbReference type="EMBL" id="SNXZ01000007">
    <property type="protein sequence ID" value="TDP92869.1"/>
    <property type="molecule type" value="Genomic_DNA"/>
</dbReference>
<dbReference type="GO" id="GO:0047879">
    <property type="term" value="F:erythronolide synthase activity"/>
    <property type="evidence" value="ECO:0007669"/>
    <property type="project" value="UniProtKB-EC"/>
</dbReference>
<dbReference type="PROSITE" id="PS00012">
    <property type="entry name" value="PHOSPHOPANTETHEINE"/>
    <property type="match status" value="2"/>
</dbReference>
<dbReference type="CDD" id="cd08956">
    <property type="entry name" value="KR_3_FAS_SDR_x"/>
    <property type="match status" value="2"/>
</dbReference>
<dbReference type="InterPro" id="IPR042104">
    <property type="entry name" value="PKS_dehydratase_sf"/>
</dbReference>
<gene>
    <name evidence="18" type="ORF">EV186_10784</name>
</gene>
<dbReference type="InterPro" id="IPR020841">
    <property type="entry name" value="PKS_Beta-ketoAc_synthase_dom"/>
</dbReference>
<dbReference type="InterPro" id="IPR014031">
    <property type="entry name" value="Ketoacyl_synth_C"/>
</dbReference>
<protein>
    <recommendedName>
        <fullName evidence="13">6-deoxyerythronolide-B synthase</fullName>
        <ecNumber evidence="13">2.3.1.94</ecNumber>
    </recommendedName>
</protein>
<feature type="active site" description="Proton acceptor; for dehydratase activity" evidence="14">
    <location>
        <position position="3941"/>
    </location>
</feature>
<keyword evidence="3" id="KW-0597">Phosphoprotein</keyword>
<dbReference type="SMART" id="SM00825">
    <property type="entry name" value="PKS_KS"/>
    <property type="match status" value="3"/>
</dbReference>
<dbReference type="Gene3D" id="6.10.140.1830">
    <property type="match status" value="1"/>
</dbReference>
<dbReference type="GO" id="GO:0031177">
    <property type="term" value="F:phosphopantetheine binding"/>
    <property type="evidence" value="ECO:0007669"/>
    <property type="project" value="InterPro"/>
</dbReference>
<dbReference type="PROSITE" id="PS00606">
    <property type="entry name" value="KS3_1"/>
    <property type="match status" value="3"/>
</dbReference>
<feature type="domain" description="Carrier" evidence="15">
    <location>
        <begin position="1482"/>
        <end position="1557"/>
    </location>
</feature>
<evidence type="ECO:0000256" key="9">
    <source>
        <dbReference type="ARBA" id="ARBA00052442"/>
    </source>
</evidence>
<dbReference type="PROSITE" id="PS52019">
    <property type="entry name" value="PKS_MFAS_DH"/>
    <property type="match status" value="1"/>
</dbReference>
<evidence type="ECO:0000256" key="4">
    <source>
        <dbReference type="ARBA" id="ARBA00022679"/>
    </source>
</evidence>
<dbReference type="RefSeq" id="WP_166659422.1">
    <property type="nucleotide sequence ID" value="NZ_SNXZ01000007.1"/>
</dbReference>
<dbReference type="SUPFAM" id="SSF55048">
    <property type="entry name" value="Probable ACP-binding domain of malonyl-CoA ACP transacylase"/>
    <property type="match status" value="3"/>
</dbReference>
<dbReference type="SMART" id="SM01294">
    <property type="entry name" value="PKS_PP_betabranch"/>
    <property type="match status" value="2"/>
</dbReference>
<dbReference type="PROSITE" id="PS50075">
    <property type="entry name" value="CARRIER"/>
    <property type="match status" value="3"/>
</dbReference>
<dbReference type="FunFam" id="3.40.47.10:FF:000019">
    <property type="entry name" value="Polyketide synthase type I"/>
    <property type="match status" value="3"/>
</dbReference>
<evidence type="ECO:0000313" key="18">
    <source>
        <dbReference type="EMBL" id="TDP92869.1"/>
    </source>
</evidence>
<dbReference type="Pfam" id="PF08659">
    <property type="entry name" value="KR"/>
    <property type="match status" value="3"/>
</dbReference>
<evidence type="ECO:0000256" key="11">
    <source>
        <dbReference type="ARBA" id="ARBA00060622"/>
    </source>
</evidence>
<evidence type="ECO:0000256" key="3">
    <source>
        <dbReference type="ARBA" id="ARBA00022553"/>
    </source>
</evidence>
<evidence type="ECO:0000313" key="19">
    <source>
        <dbReference type="Proteomes" id="UP000295444"/>
    </source>
</evidence>
<feature type="domain" description="Carrier" evidence="15">
    <location>
        <begin position="2944"/>
        <end position="3019"/>
    </location>
</feature>
<dbReference type="CDD" id="cd08952">
    <property type="entry name" value="KR_1_SDR_x"/>
    <property type="match status" value="1"/>
</dbReference>
<dbReference type="InterPro" id="IPR013968">
    <property type="entry name" value="PKS_KR"/>
</dbReference>
<dbReference type="Gene3D" id="3.30.70.250">
    <property type="entry name" value="Malonyl-CoA ACP transacylase, ACP-binding"/>
    <property type="match status" value="1"/>
</dbReference>
<feature type="domain" description="Ketosynthase family 3 (KS3)" evidence="16">
    <location>
        <begin position="33"/>
        <end position="457"/>
    </location>
</feature>
<evidence type="ECO:0000256" key="14">
    <source>
        <dbReference type="PROSITE-ProRule" id="PRU01363"/>
    </source>
</evidence>
<evidence type="ECO:0000256" key="13">
    <source>
        <dbReference type="ARBA" id="ARBA00066981"/>
    </source>
</evidence>
<dbReference type="Pfam" id="PF02801">
    <property type="entry name" value="Ketoacyl-synt_C"/>
    <property type="match status" value="3"/>
</dbReference>
<feature type="domain" description="Ketosynthase family 3 (KS3)" evidence="16">
    <location>
        <begin position="3037"/>
        <end position="3460"/>
    </location>
</feature>
<feature type="region of interest" description="N-terminal hotdog fold" evidence="14">
    <location>
        <begin position="3910"/>
        <end position="4033"/>
    </location>
</feature>
<keyword evidence="19" id="KW-1185">Reference proteome</keyword>
<dbReference type="GO" id="GO:0004315">
    <property type="term" value="F:3-oxoacyl-[acyl-carrier-protein] synthase activity"/>
    <property type="evidence" value="ECO:0007669"/>
    <property type="project" value="InterPro"/>
</dbReference>
<dbReference type="NCBIfam" id="NF045894">
    <property type="entry name" value="PKS_plus_SDR"/>
    <property type="match status" value="1"/>
</dbReference>
<dbReference type="SMART" id="SM00826">
    <property type="entry name" value="PKS_DH"/>
    <property type="match status" value="2"/>
</dbReference>
<comment type="pathway">
    <text evidence="11">Antibiotic biosynthesis; erythromycin biosynthesis.</text>
</comment>
<dbReference type="Gene3D" id="3.10.129.110">
    <property type="entry name" value="Polyketide synthase dehydratase"/>
    <property type="match status" value="3"/>
</dbReference>
<dbReference type="SUPFAM" id="SSF52151">
    <property type="entry name" value="FabD/lysophospholipase-like"/>
    <property type="match status" value="3"/>
</dbReference>
<evidence type="ECO:0000256" key="6">
    <source>
        <dbReference type="ARBA" id="ARBA00023194"/>
    </source>
</evidence>
<comment type="caution">
    <text evidence="18">The sequence shown here is derived from an EMBL/GenBank/DDBJ whole genome shotgun (WGS) entry which is preliminary data.</text>
</comment>
<evidence type="ECO:0000256" key="5">
    <source>
        <dbReference type="ARBA" id="ARBA00022737"/>
    </source>
</evidence>
<dbReference type="InterPro" id="IPR014043">
    <property type="entry name" value="Acyl_transferase_dom"/>
</dbReference>
<feature type="domain" description="PKS/mFAS DH" evidence="17">
    <location>
        <begin position="3910"/>
        <end position="4188"/>
    </location>
</feature>
<dbReference type="SUPFAM" id="SSF51735">
    <property type="entry name" value="NAD(P)-binding Rossmann-fold domains"/>
    <property type="match status" value="6"/>
</dbReference>
<dbReference type="Pfam" id="PF00109">
    <property type="entry name" value="ketoacyl-synt"/>
    <property type="match status" value="3"/>
</dbReference>
<dbReference type="FunFam" id="3.40.366.10:FF:000002">
    <property type="entry name" value="Probable polyketide synthase 2"/>
    <property type="match status" value="2"/>
</dbReference>
<dbReference type="InterPro" id="IPR049551">
    <property type="entry name" value="PKS_DH_C"/>
</dbReference>
<dbReference type="SMART" id="SM00827">
    <property type="entry name" value="PKS_AT"/>
    <property type="match status" value="3"/>
</dbReference>
<comment type="cofactor">
    <cofactor evidence="1">
        <name>pantetheine 4'-phosphate</name>
        <dbReference type="ChEBI" id="CHEBI:47942"/>
    </cofactor>
</comment>
<dbReference type="SUPFAM" id="SSF53901">
    <property type="entry name" value="Thiolase-like"/>
    <property type="match status" value="3"/>
</dbReference>
<organism evidence="18 19">
    <name type="scientific">Labedaea rhizosphaerae</name>
    <dbReference type="NCBI Taxonomy" id="598644"/>
    <lineage>
        <taxon>Bacteria</taxon>
        <taxon>Bacillati</taxon>
        <taxon>Actinomycetota</taxon>
        <taxon>Actinomycetes</taxon>
        <taxon>Pseudonocardiales</taxon>
        <taxon>Pseudonocardiaceae</taxon>
        <taxon>Labedaea</taxon>
    </lineage>
</organism>
<dbReference type="Pfam" id="PF21089">
    <property type="entry name" value="PKS_DH_N"/>
    <property type="match status" value="2"/>
</dbReference>
<dbReference type="Gene3D" id="3.30.70.3290">
    <property type="match status" value="3"/>
</dbReference>
<keyword evidence="8" id="KW-0012">Acyltransferase</keyword>
<sequence length="4755" mass="497352">MADEGTLRDYLKLVTTDLRRTKQRLRELEDGAREPIAIIGMACHYPGGVASPEDLWRLVASGTDAIGPFPEDRGWDLNTLFDADPDSDGTSYAREGGFLRGAAEFDPAFFGIAPREALAMDPQQRLLLQASWEAFERAGIDPTSLRGRPIGVFAGTNDQGYLALASTAPRETEGYLLTGGASAVVSGRVAYTFGLEGPAVTVDTACSSSLVALHLACQSLRQGEATMALAGGVTVMATPGVFTEFSRQRGLAADGRCKSFAAAADGTGWSEGVGVLLVERLSDAQRNGHPVLAVVRGSAVNSDGASNGLTAPNGPSQQRVILQALTNAGLAPSDVDAVEAHGTGTSLGDPIEAQALLATYGQGRERPLWLGSVKSNLGHAQAAAGVAGVIKTVMALQHAELPPTLHVDEPTPAVDWSSGAVSLLTESRPWPETGAPRRAGVSAFGVSGTNAHTILEQAPDIETEASPEVPGPVPLVVSARSRTALREQVERARTLERSVDVGWSLACTRAALDQRAVLVGDEVVEGSVTPGKLAFLFTGQGAQRAGMGRELHATYPAFAAAWDEIASRLPIPWDDEESLNQTEGAQAALFALEVSLFRLLESWGVAPGFVLGHSIGQLAAAHVAGVLSLDDACRLVAARGRLMQALPPGGAMLAVEGTEADVPEGIDIAAVNSPTSLVVSGTSDELAALEATWRAEGRRVKRLTVSHAFHSKLMEPMLDEFAVVARSLTYHEPAIAIPGEVADPAYWVRQVRQTVRFADDVDTLRDNGVTTFVELGPDPVLAAHVDGAVAVLRRGKDEPTTLLSAVATVWTRGGTVDWARLLPGRRVDLPTYPFAGDRFWPKVTARVHDVSGAGLGVTDHALLGSGVGVAGGDEYLFTARLSATTQPWLADHPVLPAAAFVELAIRAGDQVGCARIAELSIDVALPVTDAVQVQVRLGAPENGDRSFTIHARPEDPRVDRGWPDRPWTCHATGTLSVADDVEPTWTAAADDLEVQLPAGVDTDRYGLHPVLLDSVLGGAAAVAWSGVTLWASGATALRVRVSPDGDDAVSLLAVDEAGRPVLSAERVELSAWNLDGTTQTKDLYRLEWTARPVRRAADDAVVLSPSSDDVREATTQLLAGLQRWLGNDDGRPLVVRTRGAVAVRPADPVPDLAGAACWGLVRAAQLEHPGRIFLVDGDASVPFDEPQVAIRDGVTFVPRLERVADNPAPVKLDGTVLVTGGTGMLGRLVARHLVTTHGVRRLVLTSRRGPAAEGATALVEELTALGADVRVHACDVADRDALAALLAEHPVNAVVHTAGVVDDGLVTTLTPDALDTVLRPKADAALALHELLPDADAFVLFSSIAGTAGSPGQGNYAAANAVLDAIAERRHRAGKPALSLAWGPWDTEHGMLGALAGTDRDRIARSGFPPLAPDAALSLLDTALGLGAPTAVATRLNPAAFAGAPPHLLHVLVRPTRRTAGGATADTFAARLATLSTVEQQRTLLGLVRGQTAAVLGFAGPDAVAPGRAFAELGAGSLAAVELRNRLAAATGVTLPTTVIFDHATPEALAGHLLRELLGGDDREPTAVTAGPADEPIAIIGMSCRFPGGVHSPEDLWRVVADGVDALGDFPADRGWDLESLGGAGNTRIGGFMADVDRFDPAFFAISPREALAMDPQQRLLLESSWEAFERAGLTPESVRDSRTAVFVGAASSAYGFGQFDLPEGTRGHMLTGASTSVLSGRIAYAFGLQGQALTIDTACSSSLVALHLAVRALRSGEATMALAGGITVMTNPAMFVDSSEAGALAPDGRCKAFSADANGTGWGEGVGMLLVERLSDARRHGHRVLAVVRGTAINQDGASNGLTAPSGAAQQRVIRQALADARLTPSEVDVVEAHGTGTALGDPIEATALLATYGQDRTRPLWLGSVKSNLGHTQAAAGVAGVIKLVMALRHGVVPRTLHVTELSPHVDWTSGAVSVATEHQPWPDTGRTPRAAVSSFGMSGTNAHAIIEGLPAEEAAESPAEDDKPLPWLLSARSAAALRETARRLRAQVAEHRDVDVAYSLATTRTAFEHRAVLTGPDRLSSLDAMADNELAPEVVRGTVRPGRVAFVFPGQGSQWVGMARELLDTSPVFAEQARRCAAAIEAHVEWSVLDVLRGAPDAASLERVDVVQPALFTVLVSLAAVWRSLGVEPDAVIGHSQGEIAAAHVAGGLSLEDAARIIALRSKAGASLVGRGGMVSVSTDAARVRGWLPRWAGKLSVAAVNGPGLVVVAGDVDALDELVELCATESVRAKRVPAAWAGHSAQVDLIREHLLSVVDGITPTTGALPMMSTVDAEWRDIATMDAEYWYRNTRETVEFEAGIRALVEQDYRFFVEISPHPMVLAPIGDISEATGTDEEVVAVGSLRREDGGMDRLLGSYAQLYAHGAPIEVAALFAGTGARVVDLPTYPFARDRYWLDAPNPAQLADPDEAAFWDAVEREDRAAVADTLAAEPAEDLLPALSSWRRRRRAKSTVDGWRYHVTWRPVTPTLAEPTGTWLVIGDPDADLTRRCAAALGDARVATEWTAGEGVAGVLCLLPLAGALDVVKAMIAAEAAVPLWFATSGAVATGPDEPLRDPKQAQVWGFGLVTGLERPELWGGLVDLPEVLDDAAADHLVAVLAGIGDEDQLAIRPAGVFARRMVRATPTPASWRPQGTVLVTGGTGALGGHVARWLAANGAERLVLVSRTGPDAPGAAALTDLGTQTGVDVVIEACDLTDRAAVADLLARHPVDAVVHAAGVSQFAALADTTAADLAATLAAKVTGATILDELTDAPLILFSSGAGVWGSAGQAAYAAANAHLDALARHRRDRGLPATAIAWGGWAGGGMADAAAVARLAKRGMRMMAPDLALVAMAQAVGADETTVTVADLDWAGFVPSYTATRARPLIAEIPEAQTEARAESDVEESDDDFRRRVLALPEADRAPMLLELVRAQAAAALGYPDAEAIEPGRAFRELGFDSVTAVDMRNRLRAATGRKLATTVVFDYPNAKALAGHLLAELLGVREQEAPVVGTTATLDEPIAIVGMSCRYPGGVASPEDLWRLVLAGGDAIGEFPDDRGWDLGTLFHDDPDHPGTSYARHGAFVPDIGEFDAEFFGISPREALAIDPQQRLLLESSWEAFERAGIDPGTVRGSKAGVFVGASFVGYGVGGKPGSDAEGYFLFGSGTAGTSGRVAYTFGLEGPAVTVDTACSSSLVALHLAAQSLRQGECDLALAGGVAVLVSPVSFTEFSRQRGLAVDGRCKAFSADADGIGWGEGVGVLLVERLSDAERNGHKVLAVLRGSATNQDGASNGLSAPNGLAQQRVIRQALSNARLDASEVDVVEAHGTGTTLGDPIEASAILATYGQDRDEPLWLGSVKSNIGHTSSAAGVAGVIKVVMALRDGTVPRTLHAAEPTPEVDWSAGAVSLATENRPWPVTGRPRRAAVSSFGGTGTNAHAVLEQYVAEPVAATDEIAGAVPWVLSGKSPQAVRAQAVKLAAHLDANPDLQPGEVARSLLATRATFEHRSVLLGADRDDFRAALGAVASGNPWPTVVTGQAQQDKLIFVFPGQGSQWAGMARDLLDTSPVFAAEVADCERAFAPHVDFSLLDLLRAGELPDRVDVVQPALFAVMVALAAVWRSLGVEPDAVLGHSQGEIAAACVAGALSLQDAATVVALRSKAITALSGLGGMVSIALPVQDVRARLGDRVSVAAVNGPSSVVVAGDADALDALLAECAADGVRAKRIPVDYASHTVHVERLRDELLSTLATIKPVSAKIPFWSTVDNCWLDTAALDAEYWYRNLRQGVEFEQGVRALAGQGFRFFAEISAHPVLTMAIEETAESVVALGTLRRDDGGQARVLRAAAELFAHGGPVDLTVFAGDGPTVDLPTYAFQRSRYWLEPVSLDAHDRGGHPMLGAAVPLADGGLVLTKALSVRTHPWLADHVVLGTILFPATAFVELALHAGDQVGCRELEELTLRTPLTLTERETVRLQVVVGAAGENGRREVSVHARHDDSLDPQWTLHASGTLAVLTEPAEAGPALWPPAGAQPVDVSGFYRGAADAGYGYGPALRAMHTVWHHEGELLAEITLPDALRGDVDGYGLHPALLDAALHGIGMVRALHDGGGLDRPAELPFAFTGVRRYTEGATALRVRLAVTDDGGVSARITDDTGTPVLAVRSLVCRPAATDLAGARRGAGALFGVDWHPLPVSTPADLTDHLVVRFEGSVHDALALVQDSLDGERKVVVVTRGAVAAVPGDDVPALDHAAVWGLLRSAQSEHPGRFLLVDLDDETTALEPVVAAGEPQVAVRAGVAYAPRLVRLDPPEQQLPEVAGTALITGATGTLGAELARHLVREHGYRHLVLVSRSGRAAPGADALADELTTLGAEVTIAACDVADRDALAAVIAAVPGELTAVVHTAAVLDDGVLSGLTPERLDAVLAPKVRGALNLHELTEGMDLRVFALFSSAAGVLGGAGQGNYAAANSFLDALAQHRVARGLPAVSMAWGPWAQRTGMTGELTDVDVRRLTRSGLTPMTTVDGLRLFDEALAAGRALVVPMGFAPAALRARPAEVPPLLRVLVPVSAEPDTGSAAALTSRLAAAPDAERDRILLELVRTQVATVLGYQSAGAVDASRGFVELGLDSLTGVELRNRLAGATGLRLPATMVFDHPNPAALARHLRSGLEPRRHSPAELALADLAKLEQSLAGVTNGDRAKVTARLRALLTTWNAADAPEEVSDSLDSATAEDVFDLLDEEFSKF</sequence>
<dbReference type="Pfam" id="PF14765">
    <property type="entry name" value="PS-DH"/>
    <property type="match status" value="1"/>
</dbReference>
<reference evidence="18 19" key="1">
    <citation type="submission" date="2019-03" db="EMBL/GenBank/DDBJ databases">
        <title>Genomic Encyclopedia of Type Strains, Phase IV (KMG-IV): sequencing the most valuable type-strain genomes for metagenomic binning, comparative biology and taxonomic classification.</title>
        <authorList>
            <person name="Goeker M."/>
        </authorList>
    </citation>
    <scope>NUCLEOTIDE SEQUENCE [LARGE SCALE GENOMIC DNA]</scope>
    <source>
        <strain evidence="18 19">DSM 45361</strain>
    </source>
</reference>
<dbReference type="SMART" id="SM00822">
    <property type="entry name" value="PKS_KR"/>
    <property type="match status" value="3"/>
</dbReference>
<dbReference type="CDD" id="cd00833">
    <property type="entry name" value="PKS"/>
    <property type="match status" value="3"/>
</dbReference>
<dbReference type="InterPro" id="IPR036291">
    <property type="entry name" value="NAD(P)-bd_dom_sf"/>
</dbReference>
<keyword evidence="5" id="KW-0677">Repeat</keyword>
<dbReference type="InterPro" id="IPR020807">
    <property type="entry name" value="PKS_DH"/>
</dbReference>
<evidence type="ECO:0000259" key="17">
    <source>
        <dbReference type="PROSITE" id="PS52019"/>
    </source>
</evidence>
<dbReference type="Pfam" id="PF00698">
    <property type="entry name" value="Acyl_transf_1"/>
    <property type="match status" value="3"/>
</dbReference>
<dbReference type="InterPro" id="IPR014030">
    <property type="entry name" value="Ketoacyl_synth_N"/>
</dbReference>
<evidence type="ECO:0000256" key="12">
    <source>
        <dbReference type="ARBA" id="ARBA00063272"/>
    </source>
</evidence>
<evidence type="ECO:0000256" key="8">
    <source>
        <dbReference type="ARBA" id="ARBA00023315"/>
    </source>
</evidence>
<name>A0A4R6S044_LABRH</name>
<dbReference type="InterPro" id="IPR015083">
    <property type="entry name" value="NorB/c/GfsB-D-like_docking"/>
</dbReference>
<dbReference type="Proteomes" id="UP000295444">
    <property type="component" value="Unassembled WGS sequence"/>
</dbReference>
<dbReference type="Pfam" id="PF16197">
    <property type="entry name" value="KAsynt_C_assoc"/>
    <property type="match status" value="3"/>
</dbReference>
<dbReference type="Gene3D" id="1.10.287.1960">
    <property type="match status" value="1"/>
</dbReference>
<dbReference type="Pfam" id="PF08990">
    <property type="entry name" value="Docking"/>
    <property type="match status" value="1"/>
</dbReference>
<dbReference type="InterPro" id="IPR036736">
    <property type="entry name" value="ACP-like_sf"/>
</dbReference>
<dbReference type="Gene3D" id="3.40.366.10">
    <property type="entry name" value="Malonyl-Coenzyme A Acyl Carrier Protein, domain 2"/>
    <property type="match status" value="3"/>
</dbReference>
<comment type="catalytic activity">
    <reaction evidence="9">
        <text>6 (S)-methylmalonyl-CoA + propanoyl-CoA + 6 NADPH + 12 H(+) = 6-deoxyerythronolide B + 6 CO2 + 6 NADP(+) + 7 CoA + H2O</text>
        <dbReference type="Rhea" id="RHEA:23068"/>
        <dbReference type="ChEBI" id="CHEBI:15377"/>
        <dbReference type="ChEBI" id="CHEBI:15378"/>
        <dbReference type="ChEBI" id="CHEBI:16089"/>
        <dbReference type="ChEBI" id="CHEBI:16526"/>
        <dbReference type="ChEBI" id="CHEBI:57287"/>
        <dbReference type="ChEBI" id="CHEBI:57327"/>
        <dbReference type="ChEBI" id="CHEBI:57392"/>
        <dbReference type="ChEBI" id="CHEBI:57783"/>
        <dbReference type="ChEBI" id="CHEBI:58349"/>
        <dbReference type="EC" id="2.3.1.94"/>
    </reaction>
</comment>
<dbReference type="InterPro" id="IPR009081">
    <property type="entry name" value="PP-bd_ACP"/>
</dbReference>
<dbReference type="InterPro" id="IPR050091">
    <property type="entry name" value="PKS_NRPS_Biosynth_Enz"/>
</dbReference>
<dbReference type="InterPro" id="IPR016036">
    <property type="entry name" value="Malonyl_transacylase_ACP-bd"/>
</dbReference>
<proteinExistence type="predicted"/>
<dbReference type="InterPro" id="IPR057326">
    <property type="entry name" value="KR_dom"/>
</dbReference>
<dbReference type="EC" id="2.3.1.94" evidence="13"/>
<dbReference type="GO" id="GO:0033068">
    <property type="term" value="P:macrolide biosynthetic process"/>
    <property type="evidence" value="ECO:0007669"/>
    <property type="project" value="UniProtKB-ARBA"/>
</dbReference>
<dbReference type="Pfam" id="PF22953">
    <property type="entry name" value="SpnB_Rossmann"/>
    <property type="match status" value="2"/>
</dbReference>
<dbReference type="PROSITE" id="PS52004">
    <property type="entry name" value="KS3_2"/>
    <property type="match status" value="3"/>
</dbReference>
<keyword evidence="7" id="KW-0511">Multifunctional enzyme</keyword>
<dbReference type="Gene3D" id="3.40.47.10">
    <property type="match status" value="3"/>
</dbReference>
<keyword evidence="2" id="KW-0596">Phosphopantetheine</keyword>
<dbReference type="InterPro" id="IPR016039">
    <property type="entry name" value="Thiolase-like"/>
</dbReference>
<evidence type="ECO:0000256" key="2">
    <source>
        <dbReference type="ARBA" id="ARBA00022450"/>
    </source>
</evidence>
<dbReference type="InterPro" id="IPR055123">
    <property type="entry name" value="SpnB-like_Rossmann"/>
</dbReference>
<feature type="region of interest" description="C-terminal hotdog fold" evidence="14">
    <location>
        <begin position="4045"/>
        <end position="4188"/>
    </location>
</feature>
<dbReference type="Gene3D" id="3.40.50.720">
    <property type="entry name" value="NAD(P)-binding Rossmann-like Domain"/>
    <property type="match status" value="3"/>
</dbReference>
<dbReference type="InterPro" id="IPR020806">
    <property type="entry name" value="PKS_PP-bd"/>
</dbReference>
<evidence type="ECO:0000259" key="15">
    <source>
        <dbReference type="PROSITE" id="PS50075"/>
    </source>
</evidence>
<evidence type="ECO:0000256" key="7">
    <source>
        <dbReference type="ARBA" id="ARBA00023268"/>
    </source>
</evidence>
<dbReference type="InterPro" id="IPR032821">
    <property type="entry name" value="PKS_assoc"/>
</dbReference>
<dbReference type="GO" id="GO:0006633">
    <property type="term" value="P:fatty acid biosynthetic process"/>
    <property type="evidence" value="ECO:0007669"/>
    <property type="project" value="InterPro"/>
</dbReference>
<keyword evidence="6" id="KW-0045">Antibiotic biosynthesis</keyword>
<dbReference type="InterPro" id="IPR049552">
    <property type="entry name" value="PKS_DH_N"/>
</dbReference>
<comment type="subunit">
    <text evidence="12">Homodimer. Erythronolide synthase is composed of EryAI, EryAII and EryAIII multimodular (2 modules) polypeptides each coding for a functional synthase subunit which participates in 2 of the six FAS-like elongation steps required for formation of the polyketide. Module 1, 2, 3, 4, 5, and 6 participating in biosynthesis steps 1, 2, 3, 4, 5, and 6, respectively.</text>
</comment>
<dbReference type="InterPro" id="IPR018201">
    <property type="entry name" value="Ketoacyl_synth_AS"/>
</dbReference>
<dbReference type="FunFam" id="1.10.1200.10:FF:000007">
    <property type="entry name" value="Probable polyketide synthase pks17"/>
    <property type="match status" value="3"/>
</dbReference>
<comment type="function">
    <text evidence="10">Involved in the biosynthesis of antibiotic erythromycin via the biosynthesis of its aglycone precursor, 6-deoxyerythronolide B (6-dEB).</text>
</comment>
<dbReference type="InterPro" id="IPR049900">
    <property type="entry name" value="PKS_mFAS_DH"/>
</dbReference>
<dbReference type="Gene3D" id="1.10.1200.10">
    <property type="entry name" value="ACP-like"/>
    <property type="match status" value="3"/>
</dbReference>
<feature type="active site" description="Proton donor; for dehydratase activity" evidence="14">
    <location>
        <position position="4106"/>
    </location>
</feature>
<dbReference type="PANTHER" id="PTHR43775">
    <property type="entry name" value="FATTY ACID SYNTHASE"/>
    <property type="match status" value="1"/>
</dbReference>
<keyword evidence="4 18" id="KW-0808">Transferase</keyword>
<dbReference type="SMART" id="SM00823">
    <property type="entry name" value="PKS_PP"/>
    <property type="match status" value="3"/>
</dbReference>
<dbReference type="InterPro" id="IPR006162">
    <property type="entry name" value="Ppantetheine_attach_site"/>
</dbReference>
<evidence type="ECO:0000259" key="16">
    <source>
        <dbReference type="PROSITE" id="PS52004"/>
    </source>
</evidence>
<feature type="domain" description="Ketosynthase family 3 (KS3)" evidence="16">
    <location>
        <begin position="1574"/>
        <end position="1991"/>
    </location>
</feature>
<dbReference type="PANTHER" id="PTHR43775:SF51">
    <property type="entry name" value="INACTIVE PHENOLPHTHIOCEROL SYNTHESIS POLYKETIDE SYNTHASE TYPE I PKS1-RELATED"/>
    <property type="match status" value="1"/>
</dbReference>
<dbReference type="InterPro" id="IPR001227">
    <property type="entry name" value="Ac_transferase_dom_sf"/>
</dbReference>
<evidence type="ECO:0000256" key="1">
    <source>
        <dbReference type="ARBA" id="ARBA00001957"/>
    </source>
</evidence>
<accession>A0A4R6S044</accession>
<dbReference type="Pfam" id="PF00550">
    <property type="entry name" value="PP-binding"/>
    <property type="match status" value="3"/>
</dbReference>
<dbReference type="SUPFAM" id="SSF47336">
    <property type="entry name" value="ACP-like"/>
    <property type="match status" value="3"/>
</dbReference>
<evidence type="ECO:0000256" key="10">
    <source>
        <dbReference type="ARBA" id="ARBA00060158"/>
    </source>
</evidence>
<dbReference type="Pfam" id="PF18369">
    <property type="entry name" value="PKS_DE"/>
    <property type="match status" value="1"/>
</dbReference>
<dbReference type="InterPro" id="IPR016035">
    <property type="entry name" value="Acyl_Trfase/lysoPLipase"/>
</dbReference>
<dbReference type="InterPro" id="IPR041618">
    <property type="entry name" value="PKS_DE"/>
</dbReference>
<dbReference type="GO" id="GO:0004312">
    <property type="term" value="F:fatty acid synthase activity"/>
    <property type="evidence" value="ECO:0007669"/>
    <property type="project" value="TreeGrafter"/>
</dbReference>